<dbReference type="Proteomes" id="UP000324748">
    <property type="component" value="Unassembled WGS sequence"/>
</dbReference>
<comment type="caution">
    <text evidence="1">The sequence shown here is derived from an EMBL/GenBank/DDBJ whole genome shotgun (WGS) entry which is preliminary data.</text>
</comment>
<dbReference type="EMBL" id="VSWC01000001">
    <property type="protein sequence ID" value="KAA1119487.1"/>
    <property type="molecule type" value="Genomic_DNA"/>
</dbReference>
<name>A0A5B0R1N9_PUCGR</name>
<keyword evidence="2" id="KW-1185">Reference proteome</keyword>
<evidence type="ECO:0000313" key="1">
    <source>
        <dbReference type="EMBL" id="KAA1119487.1"/>
    </source>
</evidence>
<proteinExistence type="predicted"/>
<evidence type="ECO:0000313" key="2">
    <source>
        <dbReference type="Proteomes" id="UP000324748"/>
    </source>
</evidence>
<sequence length="101" mass="11494">MSDQSHSLIQLMYVAKIPHVIGQASQNHSLLAALELNSLTIFYIRRLSSQLLSPQCIIYQSKFSTTQSTTYNLYRTLPNTNNNQINNSLSHKLIPELYPIT</sequence>
<accession>A0A5B0R1N9</accession>
<organism evidence="1 2">
    <name type="scientific">Puccinia graminis f. sp. tritici</name>
    <dbReference type="NCBI Taxonomy" id="56615"/>
    <lineage>
        <taxon>Eukaryota</taxon>
        <taxon>Fungi</taxon>
        <taxon>Dikarya</taxon>
        <taxon>Basidiomycota</taxon>
        <taxon>Pucciniomycotina</taxon>
        <taxon>Pucciniomycetes</taxon>
        <taxon>Pucciniales</taxon>
        <taxon>Pucciniaceae</taxon>
        <taxon>Puccinia</taxon>
    </lineage>
</organism>
<gene>
    <name evidence="1" type="ORF">PGT21_050281</name>
</gene>
<reference evidence="1 2" key="1">
    <citation type="submission" date="2019-05" db="EMBL/GenBank/DDBJ databases">
        <title>Emergence of the Ug99 lineage of the wheat stem rust pathogen through somatic hybridization.</title>
        <authorList>
            <person name="Li F."/>
            <person name="Upadhyaya N.M."/>
            <person name="Sperschneider J."/>
            <person name="Matny O."/>
            <person name="Nguyen-Phuc H."/>
            <person name="Mago R."/>
            <person name="Raley C."/>
            <person name="Miller M.E."/>
            <person name="Silverstein K.A.T."/>
            <person name="Henningsen E."/>
            <person name="Hirsch C.D."/>
            <person name="Visser B."/>
            <person name="Pretorius Z.A."/>
            <person name="Steffenson B.J."/>
            <person name="Schwessinger B."/>
            <person name="Dodds P.N."/>
            <person name="Figueroa M."/>
        </authorList>
    </citation>
    <scope>NUCLEOTIDE SEQUENCE [LARGE SCALE GENOMIC DNA]</scope>
    <source>
        <strain evidence="1">21-0</strain>
    </source>
</reference>
<protein>
    <submittedName>
        <fullName evidence="1">Uncharacterized protein</fullName>
    </submittedName>
</protein>
<dbReference type="AlphaFoldDB" id="A0A5B0R1N9"/>